<dbReference type="PANTHER" id="PTHR46174">
    <property type="entry name" value="CXXC-TYPE ZINC FINGER PROTEIN 1"/>
    <property type="match status" value="1"/>
</dbReference>
<dbReference type="SUPFAM" id="SSF57903">
    <property type="entry name" value="FYVE/PHD zinc finger"/>
    <property type="match status" value="2"/>
</dbReference>
<dbReference type="Proteomes" id="UP001175271">
    <property type="component" value="Unassembled WGS sequence"/>
</dbReference>
<comment type="subcellular location">
    <subcellularLocation>
        <location evidence="1">Nucleus</location>
    </subcellularLocation>
</comment>
<evidence type="ECO:0000313" key="9">
    <source>
        <dbReference type="EMBL" id="KAK0419077.1"/>
    </source>
</evidence>
<dbReference type="EMBL" id="JAUCMV010000002">
    <property type="protein sequence ID" value="KAK0419077.1"/>
    <property type="molecule type" value="Genomic_DNA"/>
</dbReference>
<evidence type="ECO:0000256" key="5">
    <source>
        <dbReference type="ARBA" id="ARBA00023242"/>
    </source>
</evidence>
<dbReference type="SMART" id="SM00249">
    <property type="entry name" value="PHD"/>
    <property type="match status" value="2"/>
</dbReference>
<evidence type="ECO:0000256" key="1">
    <source>
        <dbReference type="ARBA" id="ARBA00004123"/>
    </source>
</evidence>
<keyword evidence="5" id="KW-0539">Nucleus</keyword>
<dbReference type="InterPro" id="IPR001965">
    <property type="entry name" value="Znf_PHD"/>
</dbReference>
<sequence length="147" mass="17466">MTAAEEEEKIYCICRRPHGDRDMVECDWCEEWYHWDCIGFTKEQFVGDFRCWKCLSEEKEEEIVTTPVVEKPVKKSKKKTSKEKSSRSSTSAKLYCICRQPYAATKDYMVRCDDCKEWYHWDCIGFNKQQASKPFSCPPCLNVKRKD</sequence>
<dbReference type="GO" id="GO:0008270">
    <property type="term" value="F:zinc ion binding"/>
    <property type="evidence" value="ECO:0007669"/>
    <property type="project" value="UniProtKB-KW"/>
</dbReference>
<evidence type="ECO:0000256" key="6">
    <source>
        <dbReference type="PROSITE-ProRule" id="PRU00146"/>
    </source>
</evidence>
<protein>
    <recommendedName>
        <fullName evidence="8">PHD-type domain-containing protein</fullName>
    </recommendedName>
</protein>
<feature type="domain" description="PHD-type" evidence="8">
    <location>
        <begin position="9"/>
        <end position="57"/>
    </location>
</feature>
<evidence type="ECO:0000256" key="3">
    <source>
        <dbReference type="ARBA" id="ARBA00022771"/>
    </source>
</evidence>
<feature type="region of interest" description="Disordered" evidence="7">
    <location>
        <begin position="70"/>
        <end position="91"/>
    </location>
</feature>
<gene>
    <name evidence="9" type="ORF">QR680_013943</name>
</gene>
<evidence type="ECO:0000256" key="4">
    <source>
        <dbReference type="ARBA" id="ARBA00022833"/>
    </source>
</evidence>
<proteinExistence type="predicted"/>
<dbReference type="InterPro" id="IPR011011">
    <property type="entry name" value="Znf_FYVE_PHD"/>
</dbReference>
<dbReference type="GO" id="GO:0045893">
    <property type="term" value="P:positive regulation of DNA-templated transcription"/>
    <property type="evidence" value="ECO:0007669"/>
    <property type="project" value="TreeGrafter"/>
</dbReference>
<evidence type="ECO:0000259" key="8">
    <source>
        <dbReference type="PROSITE" id="PS50016"/>
    </source>
</evidence>
<keyword evidence="10" id="KW-1185">Reference proteome</keyword>
<dbReference type="PANTHER" id="PTHR46174:SF1">
    <property type="entry name" value="CXXC-TYPE ZINC FINGER PROTEIN 1"/>
    <property type="match status" value="1"/>
</dbReference>
<dbReference type="Gene3D" id="3.30.40.10">
    <property type="entry name" value="Zinc/RING finger domain, C3HC4 (zinc finger)"/>
    <property type="match status" value="2"/>
</dbReference>
<reference evidence="9" key="1">
    <citation type="submission" date="2023-06" db="EMBL/GenBank/DDBJ databases">
        <title>Genomic analysis of the entomopathogenic nematode Steinernema hermaphroditum.</title>
        <authorList>
            <person name="Schwarz E.M."/>
            <person name="Heppert J.K."/>
            <person name="Baniya A."/>
            <person name="Schwartz H.T."/>
            <person name="Tan C.-H."/>
            <person name="Antoshechkin I."/>
            <person name="Sternberg P.W."/>
            <person name="Goodrich-Blair H."/>
            <person name="Dillman A.R."/>
        </authorList>
    </citation>
    <scope>NUCLEOTIDE SEQUENCE</scope>
    <source>
        <strain evidence="9">PS9179</strain>
        <tissue evidence="9">Whole animal</tissue>
    </source>
</reference>
<dbReference type="PROSITE" id="PS01359">
    <property type="entry name" value="ZF_PHD_1"/>
    <property type="match status" value="2"/>
</dbReference>
<organism evidence="9 10">
    <name type="scientific">Steinernema hermaphroditum</name>
    <dbReference type="NCBI Taxonomy" id="289476"/>
    <lineage>
        <taxon>Eukaryota</taxon>
        <taxon>Metazoa</taxon>
        <taxon>Ecdysozoa</taxon>
        <taxon>Nematoda</taxon>
        <taxon>Chromadorea</taxon>
        <taxon>Rhabditida</taxon>
        <taxon>Tylenchina</taxon>
        <taxon>Panagrolaimomorpha</taxon>
        <taxon>Strongyloidoidea</taxon>
        <taxon>Steinernematidae</taxon>
        <taxon>Steinernema</taxon>
    </lineage>
</organism>
<dbReference type="GO" id="GO:0048188">
    <property type="term" value="C:Set1C/COMPASS complex"/>
    <property type="evidence" value="ECO:0007669"/>
    <property type="project" value="InterPro"/>
</dbReference>
<evidence type="ECO:0000256" key="2">
    <source>
        <dbReference type="ARBA" id="ARBA00022723"/>
    </source>
</evidence>
<dbReference type="InterPro" id="IPR037869">
    <property type="entry name" value="Spp1/CFP1"/>
</dbReference>
<dbReference type="InterPro" id="IPR019787">
    <property type="entry name" value="Znf_PHD-finger"/>
</dbReference>
<evidence type="ECO:0000313" key="10">
    <source>
        <dbReference type="Proteomes" id="UP001175271"/>
    </source>
</evidence>
<keyword evidence="2" id="KW-0479">Metal-binding</keyword>
<dbReference type="Pfam" id="PF00628">
    <property type="entry name" value="PHD"/>
    <property type="match status" value="2"/>
</dbReference>
<dbReference type="InterPro" id="IPR019786">
    <property type="entry name" value="Zinc_finger_PHD-type_CS"/>
</dbReference>
<dbReference type="AlphaFoldDB" id="A0AA39I773"/>
<keyword evidence="4" id="KW-0862">Zinc</keyword>
<accession>A0AA39I773</accession>
<feature type="domain" description="PHD-type" evidence="8">
    <location>
        <begin position="93"/>
        <end position="143"/>
    </location>
</feature>
<evidence type="ECO:0000256" key="7">
    <source>
        <dbReference type="SAM" id="MobiDB-lite"/>
    </source>
</evidence>
<comment type="caution">
    <text evidence="9">The sequence shown here is derived from an EMBL/GenBank/DDBJ whole genome shotgun (WGS) entry which is preliminary data.</text>
</comment>
<keyword evidence="3 6" id="KW-0863">Zinc-finger</keyword>
<dbReference type="InterPro" id="IPR013083">
    <property type="entry name" value="Znf_RING/FYVE/PHD"/>
</dbReference>
<name>A0AA39I773_9BILA</name>
<dbReference type="PROSITE" id="PS50016">
    <property type="entry name" value="ZF_PHD_2"/>
    <property type="match status" value="2"/>
</dbReference>